<accession>A0AAG5CV68</accession>
<dbReference type="Proteomes" id="UP000075880">
    <property type="component" value="Unassembled WGS sequence"/>
</dbReference>
<evidence type="ECO:0000313" key="2">
    <source>
        <dbReference type="Proteomes" id="UP000075880"/>
    </source>
</evidence>
<evidence type="ECO:0000313" key="1">
    <source>
        <dbReference type="EnsemblMetazoa" id="ENSAATROPP002742"/>
    </source>
</evidence>
<keyword evidence="2" id="KW-1185">Reference proteome</keyword>
<dbReference type="EnsemblMetazoa" id="ENSAATROPT002855">
    <property type="protein sequence ID" value="ENSAATROPP002742"/>
    <property type="gene ID" value="ENSAATROPG002266"/>
</dbReference>
<reference evidence="1" key="1">
    <citation type="submission" date="2024-04" db="UniProtKB">
        <authorList>
            <consortium name="EnsemblMetazoa"/>
        </authorList>
    </citation>
    <scope>IDENTIFICATION</scope>
    <source>
        <strain evidence="1">EBRO</strain>
    </source>
</reference>
<sequence length="58" mass="7130">MIPNDFAKYLTDFRPTETRSNCDNYHVALDYFFSLQWNYLRVRYLPTLWMLCFCFDSS</sequence>
<dbReference type="AlphaFoldDB" id="A0AAG5CV68"/>
<name>A0AAG5CV68_ANOAO</name>
<proteinExistence type="predicted"/>
<organism evidence="1 2">
    <name type="scientific">Anopheles atroparvus</name>
    <name type="common">European mosquito</name>
    <dbReference type="NCBI Taxonomy" id="41427"/>
    <lineage>
        <taxon>Eukaryota</taxon>
        <taxon>Metazoa</taxon>
        <taxon>Ecdysozoa</taxon>
        <taxon>Arthropoda</taxon>
        <taxon>Hexapoda</taxon>
        <taxon>Insecta</taxon>
        <taxon>Pterygota</taxon>
        <taxon>Neoptera</taxon>
        <taxon>Endopterygota</taxon>
        <taxon>Diptera</taxon>
        <taxon>Nematocera</taxon>
        <taxon>Culicoidea</taxon>
        <taxon>Culicidae</taxon>
        <taxon>Anophelinae</taxon>
        <taxon>Anopheles</taxon>
    </lineage>
</organism>
<protein>
    <submittedName>
        <fullName evidence="1">Uncharacterized protein</fullName>
    </submittedName>
</protein>